<dbReference type="RefSeq" id="WP_193495539.1">
    <property type="nucleotide sequence ID" value="NZ_CP063169.1"/>
</dbReference>
<feature type="transmembrane region" description="Helical" evidence="2">
    <location>
        <begin position="135"/>
        <end position="157"/>
    </location>
</feature>
<feature type="transmembrane region" description="Helical" evidence="2">
    <location>
        <begin position="98"/>
        <end position="123"/>
    </location>
</feature>
<dbReference type="KEGG" id="halt:IM660_11185"/>
<dbReference type="Pfam" id="PF01595">
    <property type="entry name" value="CNNM"/>
    <property type="match status" value="1"/>
</dbReference>
<dbReference type="Gene3D" id="3.10.580.10">
    <property type="entry name" value="CBS-domain"/>
    <property type="match status" value="1"/>
</dbReference>
<dbReference type="InterPro" id="IPR046342">
    <property type="entry name" value="CBS_dom_sf"/>
</dbReference>
<evidence type="ECO:0000256" key="2">
    <source>
        <dbReference type="SAM" id="Phobius"/>
    </source>
</evidence>
<dbReference type="PANTHER" id="PTHR43099:SF5">
    <property type="entry name" value="HLYC_CORC FAMILY TRANSPORTER"/>
    <property type="match status" value="1"/>
</dbReference>
<evidence type="ECO:0000313" key="5">
    <source>
        <dbReference type="Proteomes" id="UP000593758"/>
    </source>
</evidence>
<evidence type="ECO:0000313" key="4">
    <source>
        <dbReference type="EMBL" id="QOR69271.1"/>
    </source>
</evidence>
<dbReference type="PANTHER" id="PTHR43099">
    <property type="entry name" value="UPF0053 PROTEIN YRKA"/>
    <property type="match status" value="1"/>
</dbReference>
<keyword evidence="5" id="KW-1185">Reference proteome</keyword>
<name>A0A7M1SPB0_9MICO</name>
<accession>A0A7M1SPB0</accession>
<feature type="transmembrane region" description="Helical" evidence="2">
    <location>
        <begin position="6"/>
        <end position="27"/>
    </location>
</feature>
<feature type="transmembrane region" description="Helical" evidence="2">
    <location>
        <begin position="56"/>
        <end position="78"/>
    </location>
</feature>
<feature type="domain" description="CNNM transmembrane" evidence="3">
    <location>
        <begin position="1"/>
        <end position="202"/>
    </location>
</feature>
<dbReference type="GO" id="GO:0016020">
    <property type="term" value="C:membrane"/>
    <property type="evidence" value="ECO:0007669"/>
    <property type="project" value="UniProtKB-UniRule"/>
</dbReference>
<dbReference type="Proteomes" id="UP000593758">
    <property type="component" value="Chromosome"/>
</dbReference>
<reference evidence="4 5" key="1">
    <citation type="submission" date="2020-10" db="EMBL/GenBank/DDBJ databases">
        <title>Haloactinobacterium sp. RN3S43, a bacterium isolated from saline soil.</title>
        <authorList>
            <person name="Sun J.-Q."/>
        </authorList>
    </citation>
    <scope>NUCLEOTIDE SEQUENCE [LARGE SCALE GENOMIC DNA]</scope>
    <source>
        <strain evidence="4 5">RN3S43</strain>
    </source>
</reference>
<proteinExistence type="predicted"/>
<dbReference type="SUPFAM" id="SSF54631">
    <property type="entry name" value="CBS-domain pair"/>
    <property type="match status" value="1"/>
</dbReference>
<keyword evidence="1 2" id="KW-1133">Transmembrane helix</keyword>
<gene>
    <name evidence="4" type="ORF">IM660_11185</name>
</gene>
<keyword evidence="1 2" id="KW-0472">Membrane</keyword>
<organism evidence="4 5">
    <name type="scientific">Ruania alkalisoli</name>
    <dbReference type="NCBI Taxonomy" id="2779775"/>
    <lineage>
        <taxon>Bacteria</taxon>
        <taxon>Bacillati</taxon>
        <taxon>Actinomycetota</taxon>
        <taxon>Actinomycetes</taxon>
        <taxon>Micrococcales</taxon>
        <taxon>Ruaniaceae</taxon>
        <taxon>Ruania</taxon>
    </lineage>
</organism>
<dbReference type="EMBL" id="CP063169">
    <property type="protein sequence ID" value="QOR69271.1"/>
    <property type="molecule type" value="Genomic_DNA"/>
</dbReference>
<dbReference type="InterPro" id="IPR002550">
    <property type="entry name" value="CNNM"/>
</dbReference>
<dbReference type="AlphaFoldDB" id="A0A7M1SPB0"/>
<evidence type="ECO:0000259" key="3">
    <source>
        <dbReference type="PROSITE" id="PS51846"/>
    </source>
</evidence>
<dbReference type="InterPro" id="IPR051676">
    <property type="entry name" value="UPF0053_domain"/>
</dbReference>
<dbReference type="PROSITE" id="PS51846">
    <property type="entry name" value="CNNM"/>
    <property type="match status" value="1"/>
</dbReference>
<evidence type="ECO:0000256" key="1">
    <source>
        <dbReference type="PROSITE-ProRule" id="PRU01193"/>
    </source>
</evidence>
<keyword evidence="1 2" id="KW-0812">Transmembrane</keyword>
<sequence length="362" mass="38750">MSDGATIVLTVVLLALNAFFVGSEFALVSARRTKIEPAAKEGKRVARITLWAMERVSLMMAGAQLGITICSLLLLQVSEPVIAHAIEGPLLGIGVGEALVHPIAFAVAFALITFLHVVLGEMVPKNIALAGPERTAMVLGPMLAGLVRVLYPMLWLLNQIANLALRLMRVEPKDEVASAFTRDEVAGLVAESRSGGLLELNDERLLMGALQFADRQVSSVLLPVHTVRTMPEGITPAGAEAVSAEGFSRFPVKRADGSLAGYVHIKDLLETDPLRRDRPIEPASIRTMPVVAASDSLRTALVTMQSGGAHLAEVRDGQTTLGVVALEDVLEELVGVIRDDSRRPAVVRHQGARPGMRQPRQA</sequence>
<protein>
    <submittedName>
        <fullName evidence="4">HlyC/CorC family transporter</fullName>
    </submittedName>
</protein>